<organism evidence="2 3">
    <name type="scientific">Tritrichomonas musculus</name>
    <dbReference type="NCBI Taxonomy" id="1915356"/>
    <lineage>
        <taxon>Eukaryota</taxon>
        <taxon>Metamonada</taxon>
        <taxon>Parabasalia</taxon>
        <taxon>Tritrichomonadida</taxon>
        <taxon>Tritrichomonadidae</taxon>
        <taxon>Tritrichomonas</taxon>
    </lineage>
</organism>
<feature type="compositionally biased region" description="Polar residues" evidence="1">
    <location>
        <begin position="67"/>
        <end position="87"/>
    </location>
</feature>
<feature type="region of interest" description="Disordered" evidence="1">
    <location>
        <begin position="54"/>
        <end position="87"/>
    </location>
</feature>
<keyword evidence="3" id="KW-1185">Reference proteome</keyword>
<gene>
    <name evidence="2" type="ORF">M9Y10_011180</name>
</gene>
<sequence length="87" mass="9964">MTNKQSYKEKLDMLEKSNRFPQAGALKKMLEEDNQKLFKFIDDGNDLKNVPMNNIGGDEQNIDSNEHFQQVSNDGPETLASNDYQPL</sequence>
<evidence type="ECO:0000313" key="3">
    <source>
        <dbReference type="Proteomes" id="UP001470230"/>
    </source>
</evidence>
<protein>
    <submittedName>
        <fullName evidence="2">Uncharacterized protein</fullName>
    </submittedName>
</protein>
<reference evidence="2 3" key="1">
    <citation type="submission" date="2024-04" db="EMBL/GenBank/DDBJ databases">
        <title>Tritrichomonas musculus Genome.</title>
        <authorList>
            <person name="Alves-Ferreira E."/>
            <person name="Grigg M."/>
            <person name="Lorenzi H."/>
            <person name="Galac M."/>
        </authorList>
    </citation>
    <scope>NUCLEOTIDE SEQUENCE [LARGE SCALE GENOMIC DNA]</scope>
    <source>
        <strain evidence="2 3">EAF2021</strain>
    </source>
</reference>
<proteinExistence type="predicted"/>
<accession>A0ABR2IKC0</accession>
<evidence type="ECO:0000313" key="2">
    <source>
        <dbReference type="EMBL" id="KAK8863495.1"/>
    </source>
</evidence>
<dbReference type="EMBL" id="JAPFFF010000017">
    <property type="protein sequence ID" value="KAK8863495.1"/>
    <property type="molecule type" value="Genomic_DNA"/>
</dbReference>
<evidence type="ECO:0000256" key="1">
    <source>
        <dbReference type="SAM" id="MobiDB-lite"/>
    </source>
</evidence>
<dbReference type="Proteomes" id="UP001470230">
    <property type="component" value="Unassembled WGS sequence"/>
</dbReference>
<comment type="caution">
    <text evidence="2">The sequence shown here is derived from an EMBL/GenBank/DDBJ whole genome shotgun (WGS) entry which is preliminary data.</text>
</comment>
<name>A0ABR2IKC0_9EUKA</name>